<evidence type="ECO:0008006" key="2">
    <source>
        <dbReference type="Google" id="ProtNLM"/>
    </source>
</evidence>
<proteinExistence type="predicted"/>
<dbReference type="Gene3D" id="3.90.550.10">
    <property type="entry name" value="Spore Coat Polysaccharide Biosynthesis Protein SpsA, Chain A"/>
    <property type="match status" value="1"/>
</dbReference>
<dbReference type="Gene3D" id="3.40.50.1000">
    <property type="entry name" value="HAD superfamily/HAD-like"/>
    <property type="match status" value="1"/>
</dbReference>
<protein>
    <recommendedName>
        <fullName evidence="2">Nucleotidyl transferase domain-containing protein</fullName>
    </recommendedName>
</protein>
<dbReference type="InterPro" id="IPR029044">
    <property type="entry name" value="Nucleotide-diphossugar_trans"/>
</dbReference>
<dbReference type="SUPFAM" id="SSF53448">
    <property type="entry name" value="Nucleotide-diphospho-sugar transferases"/>
    <property type="match status" value="1"/>
</dbReference>
<dbReference type="SUPFAM" id="SSF56784">
    <property type="entry name" value="HAD-like"/>
    <property type="match status" value="1"/>
</dbReference>
<accession>A0A6C0CEF5</accession>
<dbReference type="AlphaFoldDB" id="A0A6C0CEF5"/>
<organism evidence="1">
    <name type="scientific">viral metagenome</name>
    <dbReference type="NCBI Taxonomy" id="1070528"/>
    <lineage>
        <taxon>unclassified sequences</taxon>
        <taxon>metagenomes</taxon>
        <taxon>organismal metagenomes</taxon>
    </lineage>
</organism>
<dbReference type="InterPro" id="IPR036412">
    <property type="entry name" value="HAD-like_sf"/>
</dbReference>
<reference evidence="1" key="1">
    <citation type="journal article" date="2020" name="Nature">
        <title>Giant virus diversity and host interactions through global metagenomics.</title>
        <authorList>
            <person name="Schulz F."/>
            <person name="Roux S."/>
            <person name="Paez-Espino D."/>
            <person name="Jungbluth S."/>
            <person name="Walsh D.A."/>
            <person name="Denef V.J."/>
            <person name="McMahon K.D."/>
            <person name="Konstantinidis K.T."/>
            <person name="Eloe-Fadrosh E.A."/>
            <person name="Kyrpides N.C."/>
            <person name="Woyke T."/>
        </authorList>
    </citation>
    <scope>NUCLEOTIDE SEQUENCE</scope>
    <source>
        <strain evidence="1">GVMAG-M-3300020595-32</strain>
    </source>
</reference>
<name>A0A6C0CEF5_9ZZZZ</name>
<sequence>MSLILPCAGSSTRFPNMKPKWLLTAPSGNLMIQEALKNIDLTNIKDIYITCLKEHTEKYNLDIHNLFINTNKNIYVIYLDKKTNNQPDTVLKTIQYFDIKGPIFIKDCDNSFSFDIIPGNYICSLKIDDKNNVDKLYNKSFIQINDVNEIINISEKNIISNQICIGGYSFSSSDLFIKLLSNLDITNENLFISHIIYQGIINDISFNSHNITKYYDWGTLDDWNKYKNEFKTLFIDIDGTLFLNSSEHFTPKWGDSEPILDNINHIKDMYNKGNVQIILTTSRKEEFREKTIQQLREYEVPYDNIIFNLLHCKRYLINDYSNTNPYPTAVSVNLKRDSSSLKDLL</sequence>
<dbReference type="InterPro" id="IPR023214">
    <property type="entry name" value="HAD_sf"/>
</dbReference>
<evidence type="ECO:0000313" key="1">
    <source>
        <dbReference type="EMBL" id="QHT02683.1"/>
    </source>
</evidence>
<dbReference type="EMBL" id="MN739396">
    <property type="protein sequence ID" value="QHT02683.1"/>
    <property type="molecule type" value="Genomic_DNA"/>
</dbReference>